<dbReference type="EMBL" id="BAAAUT010000027">
    <property type="protein sequence ID" value="GAA3141929.1"/>
    <property type="molecule type" value="Genomic_DNA"/>
</dbReference>
<feature type="compositionally biased region" description="Low complexity" evidence="1">
    <location>
        <begin position="45"/>
        <end position="57"/>
    </location>
</feature>
<gene>
    <name evidence="2" type="ORF">GCM10010466_36130</name>
</gene>
<comment type="caution">
    <text evidence="2">The sequence shown here is derived from an EMBL/GenBank/DDBJ whole genome shotgun (WGS) entry which is preliminary data.</text>
</comment>
<name>A0ABP6NAM7_9ACTN</name>
<evidence type="ECO:0000313" key="2">
    <source>
        <dbReference type="EMBL" id="GAA3141929.1"/>
    </source>
</evidence>
<accession>A0ABP6NAM7</accession>
<feature type="region of interest" description="Disordered" evidence="1">
    <location>
        <begin position="34"/>
        <end position="57"/>
    </location>
</feature>
<organism evidence="2 3">
    <name type="scientific">Planomonospora alba</name>
    <dbReference type="NCBI Taxonomy" id="161354"/>
    <lineage>
        <taxon>Bacteria</taxon>
        <taxon>Bacillati</taxon>
        <taxon>Actinomycetota</taxon>
        <taxon>Actinomycetes</taxon>
        <taxon>Streptosporangiales</taxon>
        <taxon>Streptosporangiaceae</taxon>
        <taxon>Planomonospora</taxon>
    </lineage>
</organism>
<proteinExistence type="predicted"/>
<evidence type="ECO:0000256" key="1">
    <source>
        <dbReference type="SAM" id="MobiDB-lite"/>
    </source>
</evidence>
<sequence>MKAVICGPGDTNHIGTKTLTDAGRWLFHFPLTGAPDTAGAEAPDGRGPARTGAAGGA</sequence>
<protein>
    <submittedName>
        <fullName evidence="2">Uncharacterized protein</fullName>
    </submittedName>
</protein>
<dbReference type="Proteomes" id="UP001500320">
    <property type="component" value="Unassembled WGS sequence"/>
</dbReference>
<reference evidence="3" key="1">
    <citation type="journal article" date="2019" name="Int. J. Syst. Evol. Microbiol.">
        <title>The Global Catalogue of Microorganisms (GCM) 10K type strain sequencing project: providing services to taxonomists for standard genome sequencing and annotation.</title>
        <authorList>
            <consortium name="The Broad Institute Genomics Platform"/>
            <consortium name="The Broad Institute Genome Sequencing Center for Infectious Disease"/>
            <person name="Wu L."/>
            <person name="Ma J."/>
        </authorList>
    </citation>
    <scope>NUCLEOTIDE SEQUENCE [LARGE SCALE GENOMIC DNA]</scope>
    <source>
        <strain evidence="3">JCM 9373</strain>
    </source>
</reference>
<keyword evidence="3" id="KW-1185">Reference proteome</keyword>
<evidence type="ECO:0000313" key="3">
    <source>
        <dbReference type="Proteomes" id="UP001500320"/>
    </source>
</evidence>